<evidence type="ECO:0000256" key="1">
    <source>
        <dbReference type="ARBA" id="ARBA00022603"/>
    </source>
</evidence>
<dbReference type="Gene3D" id="3.40.50.150">
    <property type="entry name" value="Vaccinia Virus protein VP39"/>
    <property type="match status" value="1"/>
</dbReference>
<organism evidence="7 8">
    <name type="scientific">Podospora didyma</name>
    <dbReference type="NCBI Taxonomy" id="330526"/>
    <lineage>
        <taxon>Eukaryota</taxon>
        <taxon>Fungi</taxon>
        <taxon>Dikarya</taxon>
        <taxon>Ascomycota</taxon>
        <taxon>Pezizomycotina</taxon>
        <taxon>Sordariomycetes</taxon>
        <taxon>Sordariomycetidae</taxon>
        <taxon>Sordariales</taxon>
        <taxon>Podosporaceae</taxon>
        <taxon>Podospora</taxon>
    </lineage>
</organism>
<dbReference type="InterPro" id="IPR012967">
    <property type="entry name" value="COMT_dimerisation"/>
</dbReference>
<feature type="active site" description="Proton acceptor" evidence="4">
    <location>
        <position position="292"/>
    </location>
</feature>
<dbReference type="PANTHER" id="PTHR43712:SF2">
    <property type="entry name" value="O-METHYLTRANSFERASE CICE"/>
    <property type="match status" value="1"/>
</dbReference>
<dbReference type="InterPro" id="IPR036388">
    <property type="entry name" value="WH-like_DNA-bd_sf"/>
</dbReference>
<evidence type="ECO:0000313" key="7">
    <source>
        <dbReference type="EMBL" id="KAK3390881.1"/>
    </source>
</evidence>
<dbReference type="Pfam" id="PF00891">
    <property type="entry name" value="Methyltransf_2"/>
    <property type="match status" value="1"/>
</dbReference>
<evidence type="ECO:0000256" key="4">
    <source>
        <dbReference type="PIRSR" id="PIRSR005739-1"/>
    </source>
</evidence>
<keyword evidence="8" id="KW-1185">Reference proteome</keyword>
<sequence>MRDILAQIETLIESPPQDPAERLALYNAAKKLLVAVEDPFETIHRVNGSPMILTFSWVASNLGIFEKLAKSNTPLRGASIAASAKADPELTSRILRFLASHDLIAETAEDTFTANPVSHSLARPGFRSGLSHSFNVLNPCLQATPKFLEDTGYANPTDVLHSPFQIAFQTDKPAFGWAVEHPEIMANFQTWMREWHDNTKATWLDVFDFAAHAKGSTPETLLFVDVAGGHGQQCALLKMVHPQIPGRFVLEDLPSVVPHAKVVNGVEKLGFDLWAEQPLKGARIYYIRNILHDYPDDKAIAIIKNILPAMSPDSLLIIDDGIIPKVGATATATHIDMTMMSALAATERTERQWDALLDKSGMKIIQKSTFEPSRAQSIIVAVPK</sequence>
<dbReference type="PROSITE" id="PS51683">
    <property type="entry name" value="SAM_OMT_II"/>
    <property type="match status" value="1"/>
</dbReference>
<evidence type="ECO:0000256" key="2">
    <source>
        <dbReference type="ARBA" id="ARBA00022679"/>
    </source>
</evidence>
<dbReference type="InterPro" id="IPR016461">
    <property type="entry name" value="COMT-like"/>
</dbReference>
<gene>
    <name evidence="7" type="ORF">B0H63DRAFT_466688</name>
</gene>
<dbReference type="InterPro" id="IPR029063">
    <property type="entry name" value="SAM-dependent_MTases_sf"/>
</dbReference>
<dbReference type="GO" id="GO:0032259">
    <property type="term" value="P:methylation"/>
    <property type="evidence" value="ECO:0007669"/>
    <property type="project" value="UniProtKB-KW"/>
</dbReference>
<comment type="caution">
    <text evidence="7">The sequence shown here is derived from an EMBL/GenBank/DDBJ whole genome shotgun (WGS) entry which is preliminary data.</text>
</comment>
<evidence type="ECO:0000313" key="8">
    <source>
        <dbReference type="Proteomes" id="UP001285441"/>
    </source>
</evidence>
<dbReference type="InterPro" id="IPR036390">
    <property type="entry name" value="WH_DNA-bd_sf"/>
</dbReference>
<name>A0AAE0NZZ6_9PEZI</name>
<evidence type="ECO:0000256" key="3">
    <source>
        <dbReference type="ARBA" id="ARBA00022691"/>
    </source>
</evidence>
<dbReference type="InterPro" id="IPR001077">
    <property type="entry name" value="COMT_C"/>
</dbReference>
<keyword evidence="1 7" id="KW-0489">Methyltransferase</keyword>
<dbReference type="PIRSF" id="PIRSF005739">
    <property type="entry name" value="O-mtase"/>
    <property type="match status" value="1"/>
</dbReference>
<dbReference type="EMBL" id="JAULSW010000002">
    <property type="protein sequence ID" value="KAK3390881.1"/>
    <property type="molecule type" value="Genomic_DNA"/>
</dbReference>
<dbReference type="SUPFAM" id="SSF53335">
    <property type="entry name" value="S-adenosyl-L-methionine-dependent methyltransferases"/>
    <property type="match status" value="1"/>
</dbReference>
<dbReference type="SUPFAM" id="SSF46785">
    <property type="entry name" value="Winged helix' DNA-binding domain"/>
    <property type="match status" value="1"/>
</dbReference>
<dbReference type="AlphaFoldDB" id="A0AAE0NZZ6"/>
<dbReference type="Proteomes" id="UP001285441">
    <property type="component" value="Unassembled WGS sequence"/>
</dbReference>
<feature type="domain" description="O-methyltransferase dimerisation" evidence="6">
    <location>
        <begin position="58"/>
        <end position="121"/>
    </location>
</feature>
<feature type="domain" description="O-methyltransferase C-terminal" evidence="5">
    <location>
        <begin position="164"/>
        <end position="362"/>
    </location>
</feature>
<dbReference type="Pfam" id="PF08100">
    <property type="entry name" value="Dimerisation"/>
    <property type="match status" value="1"/>
</dbReference>
<dbReference type="GO" id="GO:0008171">
    <property type="term" value="F:O-methyltransferase activity"/>
    <property type="evidence" value="ECO:0007669"/>
    <property type="project" value="InterPro"/>
</dbReference>
<evidence type="ECO:0000259" key="6">
    <source>
        <dbReference type="Pfam" id="PF08100"/>
    </source>
</evidence>
<reference evidence="7" key="1">
    <citation type="journal article" date="2023" name="Mol. Phylogenet. Evol.">
        <title>Genome-scale phylogeny and comparative genomics of the fungal order Sordariales.</title>
        <authorList>
            <person name="Hensen N."/>
            <person name="Bonometti L."/>
            <person name="Westerberg I."/>
            <person name="Brannstrom I.O."/>
            <person name="Guillou S."/>
            <person name="Cros-Aarteil S."/>
            <person name="Calhoun S."/>
            <person name="Haridas S."/>
            <person name="Kuo A."/>
            <person name="Mondo S."/>
            <person name="Pangilinan J."/>
            <person name="Riley R."/>
            <person name="LaButti K."/>
            <person name="Andreopoulos B."/>
            <person name="Lipzen A."/>
            <person name="Chen C."/>
            <person name="Yan M."/>
            <person name="Daum C."/>
            <person name="Ng V."/>
            <person name="Clum A."/>
            <person name="Steindorff A."/>
            <person name="Ohm R.A."/>
            <person name="Martin F."/>
            <person name="Silar P."/>
            <person name="Natvig D.O."/>
            <person name="Lalanne C."/>
            <person name="Gautier V."/>
            <person name="Ament-Velasquez S.L."/>
            <person name="Kruys A."/>
            <person name="Hutchinson M.I."/>
            <person name="Powell A.J."/>
            <person name="Barry K."/>
            <person name="Miller A.N."/>
            <person name="Grigoriev I.V."/>
            <person name="Debuchy R."/>
            <person name="Gladieux P."/>
            <person name="Hiltunen Thoren M."/>
            <person name="Johannesson H."/>
        </authorList>
    </citation>
    <scope>NUCLEOTIDE SEQUENCE</scope>
    <source>
        <strain evidence="7">CBS 232.78</strain>
    </source>
</reference>
<keyword evidence="2" id="KW-0808">Transferase</keyword>
<dbReference type="GO" id="GO:0046983">
    <property type="term" value="F:protein dimerization activity"/>
    <property type="evidence" value="ECO:0007669"/>
    <property type="project" value="InterPro"/>
</dbReference>
<reference evidence="7" key="2">
    <citation type="submission" date="2023-06" db="EMBL/GenBank/DDBJ databases">
        <authorList>
            <consortium name="Lawrence Berkeley National Laboratory"/>
            <person name="Haridas S."/>
            <person name="Hensen N."/>
            <person name="Bonometti L."/>
            <person name="Westerberg I."/>
            <person name="Brannstrom I.O."/>
            <person name="Guillou S."/>
            <person name="Cros-Aarteil S."/>
            <person name="Calhoun S."/>
            <person name="Kuo A."/>
            <person name="Mondo S."/>
            <person name="Pangilinan J."/>
            <person name="Riley R."/>
            <person name="LaButti K."/>
            <person name="Andreopoulos B."/>
            <person name="Lipzen A."/>
            <person name="Chen C."/>
            <person name="Yanf M."/>
            <person name="Daum C."/>
            <person name="Ng V."/>
            <person name="Clum A."/>
            <person name="Steindorff A."/>
            <person name="Ohm R."/>
            <person name="Martin F."/>
            <person name="Silar P."/>
            <person name="Natvig D."/>
            <person name="Lalanne C."/>
            <person name="Gautier V."/>
            <person name="Ament-velasquez S.L."/>
            <person name="Kruys A."/>
            <person name="Hutchinson M.I."/>
            <person name="Powell A.J."/>
            <person name="Barry K."/>
            <person name="Miller A.N."/>
            <person name="Grigoriev I.V."/>
            <person name="Debuchy R."/>
            <person name="Gladieux P."/>
            <person name="Thoren M.H."/>
            <person name="Johannesson H."/>
        </authorList>
    </citation>
    <scope>NUCLEOTIDE SEQUENCE</scope>
    <source>
        <strain evidence="7">CBS 232.78</strain>
    </source>
</reference>
<accession>A0AAE0NZZ6</accession>
<protein>
    <submittedName>
        <fullName evidence="7">S-adenosyl-L-methionine-dependent methyltransferase</fullName>
    </submittedName>
</protein>
<evidence type="ECO:0000259" key="5">
    <source>
        <dbReference type="Pfam" id="PF00891"/>
    </source>
</evidence>
<dbReference type="PANTHER" id="PTHR43712">
    <property type="entry name" value="PUTATIVE (AFU_ORTHOLOGUE AFUA_4G14580)-RELATED"/>
    <property type="match status" value="1"/>
</dbReference>
<keyword evidence="3" id="KW-0949">S-adenosyl-L-methionine</keyword>
<dbReference type="Gene3D" id="1.10.10.10">
    <property type="entry name" value="Winged helix-like DNA-binding domain superfamily/Winged helix DNA-binding domain"/>
    <property type="match status" value="1"/>
</dbReference>
<proteinExistence type="predicted"/>